<evidence type="ECO:0000259" key="1">
    <source>
        <dbReference type="Pfam" id="PF01636"/>
    </source>
</evidence>
<dbReference type="InterPro" id="IPR052898">
    <property type="entry name" value="ACAD10-like"/>
</dbReference>
<organism evidence="2 3">
    <name type="scientific">Actinoallomurus bryophytorum</name>
    <dbReference type="NCBI Taxonomy" id="1490222"/>
    <lineage>
        <taxon>Bacteria</taxon>
        <taxon>Bacillati</taxon>
        <taxon>Actinomycetota</taxon>
        <taxon>Actinomycetes</taxon>
        <taxon>Streptosporangiales</taxon>
        <taxon>Thermomonosporaceae</taxon>
        <taxon>Actinoallomurus</taxon>
    </lineage>
</organism>
<evidence type="ECO:0000313" key="2">
    <source>
        <dbReference type="EMBL" id="TQL90143.1"/>
    </source>
</evidence>
<keyword evidence="2" id="KW-0418">Kinase</keyword>
<dbReference type="CDD" id="cd05154">
    <property type="entry name" value="ACAD10_11_N-like"/>
    <property type="match status" value="1"/>
</dbReference>
<reference evidence="2 3" key="1">
    <citation type="submission" date="2019-06" db="EMBL/GenBank/DDBJ databases">
        <title>Sequencing the genomes of 1000 actinobacteria strains.</title>
        <authorList>
            <person name="Klenk H.-P."/>
        </authorList>
    </citation>
    <scope>NUCLEOTIDE SEQUENCE [LARGE SCALE GENOMIC DNA]</scope>
    <source>
        <strain evidence="2 3">DSM 102200</strain>
    </source>
</reference>
<dbReference type="Pfam" id="PF01636">
    <property type="entry name" value="APH"/>
    <property type="match status" value="1"/>
</dbReference>
<dbReference type="PANTHER" id="PTHR47829">
    <property type="entry name" value="HYDROLASE, PUTATIVE (AFU_ORTHOLOGUE AFUA_1G12880)-RELATED"/>
    <property type="match status" value="1"/>
</dbReference>
<comment type="caution">
    <text evidence="2">The sequence shown here is derived from an EMBL/GenBank/DDBJ whole genome shotgun (WGS) entry which is preliminary data.</text>
</comment>
<gene>
    <name evidence="2" type="ORF">FB559_7436</name>
</gene>
<sequence length="339" mass="36496">MSDLPGLDLPRLTAWLDEHRPGLRQGGLRAGLLAGGRSNLTYRLTDDVHAWALRRPPLGHVLPTAHDMAREYRVISALRGTGIPVAGAVAFSEDPGVIGAPFYLMDFVAGRVLATAQDTAALSPVEAARTGQLLVDTLTALHELDPVAAGLGGFGHPAGFLERQVRRWHRQWRSSETRPLDLVGTTVDRLSMSVPQGGRPGIVHGDYRLANTILTPALDRIAAVIDWEMATVGDPLTDLGLLVVYQSLAADGEFGLAPLRPADGHLTAGQLAARYRDRSSRDLGRLNWYVGFGFFKLAVISETIRHRHLAGQTVGAGFERPGDDVPAILEAAQRALADD</sequence>
<dbReference type="InterPro" id="IPR002575">
    <property type="entry name" value="Aminoglycoside_PTrfase"/>
</dbReference>
<protein>
    <submittedName>
        <fullName evidence="2">Aminoglycoside phosphotransferase (APT) family kinase protein</fullName>
    </submittedName>
</protein>
<proteinExistence type="predicted"/>
<dbReference type="EMBL" id="VFOZ01000002">
    <property type="protein sequence ID" value="TQL90143.1"/>
    <property type="molecule type" value="Genomic_DNA"/>
</dbReference>
<dbReference type="PANTHER" id="PTHR47829:SF1">
    <property type="entry name" value="HAD FAMILY PHOSPHATASE"/>
    <property type="match status" value="1"/>
</dbReference>
<dbReference type="GO" id="GO:0016301">
    <property type="term" value="F:kinase activity"/>
    <property type="evidence" value="ECO:0007669"/>
    <property type="project" value="UniProtKB-KW"/>
</dbReference>
<name>A0A543BZA0_9ACTN</name>
<dbReference type="InterPro" id="IPR041726">
    <property type="entry name" value="ACAD10_11_N"/>
</dbReference>
<dbReference type="Gene3D" id="3.30.200.20">
    <property type="entry name" value="Phosphorylase Kinase, domain 1"/>
    <property type="match status" value="1"/>
</dbReference>
<feature type="domain" description="Aminoglycoside phosphotransferase" evidence="1">
    <location>
        <begin position="33"/>
        <end position="245"/>
    </location>
</feature>
<accession>A0A543BZA0</accession>
<dbReference type="InterPro" id="IPR011009">
    <property type="entry name" value="Kinase-like_dom_sf"/>
</dbReference>
<dbReference type="Proteomes" id="UP000316096">
    <property type="component" value="Unassembled WGS sequence"/>
</dbReference>
<keyword evidence="3" id="KW-1185">Reference proteome</keyword>
<dbReference type="Gene3D" id="3.90.1200.10">
    <property type="match status" value="1"/>
</dbReference>
<dbReference type="SUPFAM" id="SSF56112">
    <property type="entry name" value="Protein kinase-like (PK-like)"/>
    <property type="match status" value="1"/>
</dbReference>
<evidence type="ECO:0000313" key="3">
    <source>
        <dbReference type="Proteomes" id="UP000316096"/>
    </source>
</evidence>
<dbReference type="AlphaFoldDB" id="A0A543BZA0"/>
<keyword evidence="2" id="KW-0808">Transferase</keyword>
<dbReference type="RefSeq" id="WP_246122719.1">
    <property type="nucleotide sequence ID" value="NZ_VFOZ01000002.1"/>
</dbReference>